<feature type="compositionally biased region" description="Pro residues" evidence="6">
    <location>
        <begin position="759"/>
        <end position="772"/>
    </location>
</feature>
<dbReference type="EMBL" id="KV425585">
    <property type="protein sequence ID" value="KZT23447.1"/>
    <property type="molecule type" value="Genomic_DNA"/>
</dbReference>
<feature type="compositionally biased region" description="Polar residues" evidence="6">
    <location>
        <begin position="482"/>
        <end position="498"/>
    </location>
</feature>
<feature type="region of interest" description="Disordered" evidence="6">
    <location>
        <begin position="732"/>
        <end position="823"/>
    </location>
</feature>
<dbReference type="InterPro" id="IPR036864">
    <property type="entry name" value="Zn2-C6_fun-type_DNA-bd_sf"/>
</dbReference>
<evidence type="ECO:0000256" key="2">
    <source>
        <dbReference type="ARBA" id="ARBA00023125"/>
    </source>
</evidence>
<sequence>MPSLFLTPITARPATDPYSGYTLMVAGRRTGKTAFLRLLLDTSFVAQTATSEQLTSVAKFVQGCSGHTGNIRTVSIDVDYDSGEHAPSHPLTLTLIDTPSLDFDDEAASDRLTSEIQRHVESRLAESAEDENKARNGDHHVHLCVYFLDPDVIVPMSIPTPPMPVVSRARTNSLSHSEAEPVILDPPVTTNPDLCRPVLPAADINAIRRLSARVNVLPVVARADTLTNERLASVKMAIRRDLAEAGIGFGIFDMALSPQNIHPQYVQHKDAGSQPLNGNLANVLASRSNRNGPSATSSPPGSPVVPATLRLPYAVMSPDIYCHNDGVARPAPSRHELVHQYTPSNHRAIVKGHSPSCKIEMGRFTRCYRWGSLDVLDPNHSDFLYLRTAIFHHMQTLHNYTKEYLLGKFMESLQPQVTYHPLQQISLPPPARPNPSMSQASRPILAIDTASNQAAAIRHASLALPPPTVDTRRSPMRGPESVISTSSAKTIATGTRTSQKQRPKKITVACNFCRSRKLKCDGGRPACGQCVKRSNPCDYMPNMRRGGVRKPRKQDDSDSESASCDDDQSLDHDSQSPEIPSRPMSRKGSNVNMFLTEPLPGSGHLTSSLDRRENVPRLPALVLPKPNLPGPHSASYRTDDPAHIAALPTPVTGISSSSSAHADLTLPPIRTEPDLPSPSRRRATVPPRKGHRSLKYGPKVVACNFCRARKTKCDGAHPSCSSCARRSLQCSYVNDPTGPSGPVRKKKIAAPALEASQSSPPPSQAPPPPTPASAPHMTYGQRAPPSHGEGDIDLKRSLHDAQQQLPPKKMRLEGSPDMVPEPH</sequence>
<feature type="compositionally biased region" description="Low complexity" evidence="6">
    <location>
        <begin position="749"/>
        <end position="758"/>
    </location>
</feature>
<dbReference type="PANTHER" id="PTHR31069:SF32">
    <property type="entry name" value="ARGININE METABOLISM REGULATION PROTEIN II"/>
    <property type="match status" value="1"/>
</dbReference>
<feature type="domain" description="Zn(2)-C6 fungal-type" evidence="7">
    <location>
        <begin position="702"/>
        <end position="732"/>
    </location>
</feature>
<proteinExistence type="inferred from homology"/>
<dbReference type="OrthoDB" id="10261408at2759"/>
<dbReference type="Pfam" id="PF00172">
    <property type="entry name" value="Zn_clus"/>
    <property type="match status" value="2"/>
</dbReference>
<keyword evidence="5" id="KW-0342">GTP-binding</keyword>
<dbReference type="PANTHER" id="PTHR31069">
    <property type="entry name" value="OLEATE-ACTIVATED TRANSCRIPTION FACTOR 1-RELATED"/>
    <property type="match status" value="1"/>
</dbReference>
<dbReference type="InterPro" id="IPR001138">
    <property type="entry name" value="Zn2Cys6_DnaBD"/>
</dbReference>
<dbReference type="AlphaFoldDB" id="A0A165R877"/>
<feature type="region of interest" description="Disordered" evidence="6">
    <location>
        <begin position="650"/>
        <end position="694"/>
    </location>
</feature>
<dbReference type="InterPro" id="IPR030379">
    <property type="entry name" value="G_SEPTIN_dom"/>
</dbReference>
<keyword evidence="1" id="KW-0805">Transcription regulation</keyword>
<keyword evidence="5" id="KW-0547">Nucleotide-binding</keyword>
<evidence type="ECO:0000256" key="3">
    <source>
        <dbReference type="ARBA" id="ARBA00023163"/>
    </source>
</evidence>
<feature type="region of interest" description="Disordered" evidence="6">
    <location>
        <begin position="465"/>
        <end position="503"/>
    </location>
</feature>
<dbReference type="PRINTS" id="PR00755">
    <property type="entry name" value="AFLATOXINBRP"/>
</dbReference>
<feature type="compositionally biased region" description="Basic residues" evidence="6">
    <location>
        <begin position="679"/>
        <end position="694"/>
    </location>
</feature>
<dbReference type="InterPro" id="IPR027417">
    <property type="entry name" value="P-loop_NTPase"/>
</dbReference>
<evidence type="ECO:0000259" key="8">
    <source>
        <dbReference type="PROSITE" id="PS51719"/>
    </source>
</evidence>
<dbReference type="PROSITE" id="PS50048">
    <property type="entry name" value="ZN2_CY6_FUNGAL_2"/>
    <property type="match status" value="2"/>
</dbReference>
<evidence type="ECO:0000259" key="7">
    <source>
        <dbReference type="PROSITE" id="PS50048"/>
    </source>
</evidence>
<evidence type="ECO:0000256" key="6">
    <source>
        <dbReference type="SAM" id="MobiDB-lite"/>
    </source>
</evidence>
<evidence type="ECO:0000256" key="1">
    <source>
        <dbReference type="ARBA" id="ARBA00023015"/>
    </source>
</evidence>
<dbReference type="SUPFAM" id="SSF57701">
    <property type="entry name" value="Zn2/Cys6 DNA-binding domain"/>
    <property type="match status" value="2"/>
</dbReference>
<dbReference type="Pfam" id="PF00735">
    <property type="entry name" value="Septin"/>
    <property type="match status" value="3"/>
</dbReference>
<feature type="region of interest" description="Disordered" evidence="6">
    <location>
        <begin position="531"/>
        <end position="609"/>
    </location>
</feature>
<evidence type="ECO:0000313" key="9">
    <source>
        <dbReference type="EMBL" id="KZT23447.1"/>
    </source>
</evidence>
<dbReference type="InParanoid" id="A0A165R877"/>
<dbReference type="PROSITE" id="PS51719">
    <property type="entry name" value="G_SEPTIN"/>
    <property type="match status" value="1"/>
</dbReference>
<evidence type="ECO:0000313" key="10">
    <source>
        <dbReference type="Proteomes" id="UP000076761"/>
    </source>
</evidence>
<feature type="domain" description="Zn(2)-C6 fungal-type" evidence="7">
    <location>
        <begin position="509"/>
        <end position="539"/>
    </location>
</feature>
<dbReference type="GO" id="GO:0008270">
    <property type="term" value="F:zinc ion binding"/>
    <property type="evidence" value="ECO:0007669"/>
    <property type="project" value="InterPro"/>
</dbReference>
<dbReference type="Gene3D" id="4.10.240.10">
    <property type="entry name" value="Zn(2)-C6 fungal-type DNA-binding domain"/>
    <property type="match status" value="2"/>
</dbReference>
<evidence type="ECO:0008006" key="11">
    <source>
        <dbReference type="Google" id="ProtNLM"/>
    </source>
</evidence>
<dbReference type="Proteomes" id="UP000076761">
    <property type="component" value="Unassembled WGS sequence"/>
</dbReference>
<dbReference type="GO" id="GO:0005525">
    <property type="term" value="F:GTP binding"/>
    <property type="evidence" value="ECO:0007669"/>
    <property type="project" value="UniProtKB-KW"/>
</dbReference>
<dbReference type="STRING" id="1314782.A0A165R877"/>
<keyword evidence="2" id="KW-0238">DNA-binding</keyword>
<dbReference type="SMART" id="SM00066">
    <property type="entry name" value="GAL4"/>
    <property type="match status" value="2"/>
</dbReference>
<gene>
    <name evidence="9" type="ORF">NEOLEDRAFT_1096174</name>
</gene>
<keyword evidence="10" id="KW-1185">Reference proteome</keyword>
<dbReference type="Gene3D" id="3.40.50.300">
    <property type="entry name" value="P-loop containing nucleotide triphosphate hydrolases"/>
    <property type="match status" value="1"/>
</dbReference>
<dbReference type="GO" id="GO:0003677">
    <property type="term" value="F:DNA binding"/>
    <property type="evidence" value="ECO:0007669"/>
    <property type="project" value="UniProtKB-KW"/>
</dbReference>
<keyword evidence="4" id="KW-0539">Nucleus</keyword>
<feature type="domain" description="Septin-type G" evidence="8">
    <location>
        <begin position="16"/>
        <end position="416"/>
    </location>
</feature>
<dbReference type="PROSITE" id="PS00463">
    <property type="entry name" value="ZN2_CY6_FUNGAL_1"/>
    <property type="match status" value="2"/>
</dbReference>
<accession>A0A165R877</accession>
<feature type="compositionally biased region" description="Basic and acidic residues" evidence="6">
    <location>
        <begin position="810"/>
        <end position="823"/>
    </location>
</feature>
<dbReference type="InterPro" id="IPR050675">
    <property type="entry name" value="OAF3"/>
</dbReference>
<dbReference type="GO" id="GO:0000981">
    <property type="term" value="F:DNA-binding transcription factor activity, RNA polymerase II-specific"/>
    <property type="evidence" value="ECO:0007669"/>
    <property type="project" value="InterPro"/>
</dbReference>
<keyword evidence="3" id="KW-0804">Transcription</keyword>
<dbReference type="CDD" id="cd00067">
    <property type="entry name" value="GAL4"/>
    <property type="match status" value="2"/>
</dbReference>
<organism evidence="9 10">
    <name type="scientific">Neolentinus lepideus HHB14362 ss-1</name>
    <dbReference type="NCBI Taxonomy" id="1314782"/>
    <lineage>
        <taxon>Eukaryota</taxon>
        <taxon>Fungi</taxon>
        <taxon>Dikarya</taxon>
        <taxon>Basidiomycota</taxon>
        <taxon>Agaricomycotina</taxon>
        <taxon>Agaricomycetes</taxon>
        <taxon>Gloeophyllales</taxon>
        <taxon>Gloeophyllaceae</taxon>
        <taxon>Neolentinus</taxon>
    </lineage>
</organism>
<protein>
    <recommendedName>
        <fullName evidence="11">Zn(2)-C6 fungal-type domain-containing protein</fullName>
    </recommendedName>
</protein>
<reference evidence="9 10" key="1">
    <citation type="journal article" date="2016" name="Mol. Biol. Evol.">
        <title>Comparative Genomics of Early-Diverging Mushroom-Forming Fungi Provides Insights into the Origins of Lignocellulose Decay Capabilities.</title>
        <authorList>
            <person name="Nagy L.G."/>
            <person name="Riley R."/>
            <person name="Tritt A."/>
            <person name="Adam C."/>
            <person name="Daum C."/>
            <person name="Floudas D."/>
            <person name="Sun H."/>
            <person name="Yadav J.S."/>
            <person name="Pangilinan J."/>
            <person name="Larsson K.H."/>
            <person name="Matsuura K."/>
            <person name="Barry K."/>
            <person name="Labutti K."/>
            <person name="Kuo R."/>
            <person name="Ohm R.A."/>
            <person name="Bhattacharya S.S."/>
            <person name="Shirouzu T."/>
            <person name="Yoshinaga Y."/>
            <person name="Martin F.M."/>
            <person name="Grigoriev I.V."/>
            <person name="Hibbett D.S."/>
        </authorList>
    </citation>
    <scope>NUCLEOTIDE SEQUENCE [LARGE SCALE GENOMIC DNA]</scope>
    <source>
        <strain evidence="9 10">HHB14362 ss-1</strain>
    </source>
</reference>
<evidence type="ECO:0000256" key="5">
    <source>
        <dbReference type="RuleBase" id="RU004560"/>
    </source>
</evidence>
<name>A0A165R877_9AGAM</name>
<comment type="similarity">
    <text evidence="5">Belongs to the TRAFAC class TrmE-Era-EngA-EngB-Septin-like GTPase superfamily. Septin GTPase family.</text>
</comment>
<evidence type="ECO:0000256" key="4">
    <source>
        <dbReference type="ARBA" id="ARBA00023242"/>
    </source>
</evidence>
<feature type="compositionally biased region" description="Acidic residues" evidence="6">
    <location>
        <begin position="557"/>
        <end position="568"/>
    </location>
</feature>
<feature type="compositionally biased region" description="Basic and acidic residues" evidence="6">
    <location>
        <begin position="788"/>
        <end position="799"/>
    </location>
</feature>